<dbReference type="GO" id="GO:0003700">
    <property type="term" value="F:DNA-binding transcription factor activity"/>
    <property type="evidence" value="ECO:0007669"/>
    <property type="project" value="TreeGrafter"/>
</dbReference>
<dbReference type="OrthoDB" id="9795923at2"/>
<sequence length="146" mass="15815">MKLTRHTDYALRVMIYLARPGDGLVSIRQIAGVYGISQNHLMKIVQSLGHAGFVETVRGRHGGLRLARAADQISLGGLVRHTEGDIRLVDCQGCVLTPGCSLPSIFAEATEAFLAVLDRYTLADITARQGLLYQLLNLPECAAPTD</sequence>
<dbReference type="Gene3D" id="1.10.10.10">
    <property type="entry name" value="Winged helix-like DNA-binding domain superfamily/Winged helix DNA-binding domain"/>
    <property type="match status" value="1"/>
</dbReference>
<dbReference type="PROSITE" id="PS51197">
    <property type="entry name" value="HTH_RRF2_2"/>
    <property type="match status" value="1"/>
</dbReference>
<evidence type="ECO:0000256" key="1">
    <source>
        <dbReference type="ARBA" id="ARBA00023125"/>
    </source>
</evidence>
<reference evidence="2 3" key="1">
    <citation type="submission" date="2016-10" db="EMBL/GenBank/DDBJ databases">
        <authorList>
            <person name="de Groot N.N."/>
        </authorList>
    </citation>
    <scope>NUCLEOTIDE SEQUENCE [LARGE SCALE GENOMIC DNA]</scope>
    <source>
        <strain evidence="2 3">DSM 8512</strain>
    </source>
</reference>
<keyword evidence="1" id="KW-0238">DNA-binding</keyword>
<dbReference type="InterPro" id="IPR036388">
    <property type="entry name" value="WH-like_DNA-bd_sf"/>
</dbReference>
<proteinExistence type="predicted"/>
<dbReference type="GO" id="GO:0003677">
    <property type="term" value="F:DNA binding"/>
    <property type="evidence" value="ECO:0007669"/>
    <property type="project" value="UniProtKB-KW"/>
</dbReference>
<dbReference type="RefSeq" id="WP_090614261.1">
    <property type="nucleotide sequence ID" value="NZ_CP067126.1"/>
</dbReference>
<dbReference type="EMBL" id="FODE01000024">
    <property type="protein sequence ID" value="SEN95964.1"/>
    <property type="molecule type" value="Genomic_DNA"/>
</dbReference>
<dbReference type="InterPro" id="IPR000944">
    <property type="entry name" value="Tscrpt_reg_Rrf2"/>
</dbReference>
<dbReference type="Pfam" id="PF02082">
    <property type="entry name" value="Rrf2"/>
    <property type="match status" value="1"/>
</dbReference>
<keyword evidence="3" id="KW-1185">Reference proteome</keyword>
<gene>
    <name evidence="2" type="ORF">SAMN04489859_102442</name>
</gene>
<name>A0A1H8KSV8_9RHOB</name>
<dbReference type="PANTHER" id="PTHR33221">
    <property type="entry name" value="WINGED HELIX-TURN-HELIX TRANSCRIPTIONAL REGULATOR, RRF2 FAMILY"/>
    <property type="match status" value="1"/>
</dbReference>
<organism evidence="2 3">
    <name type="scientific">Paracoccus alcaliphilus</name>
    <dbReference type="NCBI Taxonomy" id="34002"/>
    <lineage>
        <taxon>Bacteria</taxon>
        <taxon>Pseudomonadati</taxon>
        <taxon>Pseudomonadota</taxon>
        <taxon>Alphaproteobacteria</taxon>
        <taxon>Rhodobacterales</taxon>
        <taxon>Paracoccaceae</taxon>
        <taxon>Paracoccus</taxon>
    </lineage>
</organism>
<dbReference type="AlphaFoldDB" id="A0A1H8KSV8"/>
<evidence type="ECO:0000313" key="3">
    <source>
        <dbReference type="Proteomes" id="UP000199054"/>
    </source>
</evidence>
<evidence type="ECO:0000313" key="2">
    <source>
        <dbReference type="EMBL" id="SEN95964.1"/>
    </source>
</evidence>
<protein>
    <submittedName>
        <fullName evidence="2">Transcriptional regulator, BadM/Rrf2 family</fullName>
    </submittedName>
</protein>
<accession>A0A1H8KSV8</accession>
<dbReference type="Proteomes" id="UP000199054">
    <property type="component" value="Unassembled WGS sequence"/>
</dbReference>
<dbReference type="InterPro" id="IPR036390">
    <property type="entry name" value="WH_DNA-bd_sf"/>
</dbReference>
<dbReference type="SUPFAM" id="SSF46785">
    <property type="entry name" value="Winged helix' DNA-binding domain"/>
    <property type="match status" value="1"/>
</dbReference>
<dbReference type="NCBIfam" id="TIGR00738">
    <property type="entry name" value="rrf2_super"/>
    <property type="match status" value="1"/>
</dbReference>
<dbReference type="GO" id="GO:0005829">
    <property type="term" value="C:cytosol"/>
    <property type="evidence" value="ECO:0007669"/>
    <property type="project" value="TreeGrafter"/>
</dbReference>
<dbReference type="STRING" id="34002.SAMN04489859_102442"/>
<dbReference type="PANTHER" id="PTHR33221:SF4">
    <property type="entry name" value="HTH-TYPE TRANSCRIPTIONAL REPRESSOR NSRR"/>
    <property type="match status" value="1"/>
</dbReference>